<dbReference type="AlphaFoldDB" id="A0A917PY81"/>
<organism evidence="1 2">
    <name type="scientific">Lentibacillus kapialis</name>
    <dbReference type="NCBI Taxonomy" id="340214"/>
    <lineage>
        <taxon>Bacteria</taxon>
        <taxon>Bacillati</taxon>
        <taxon>Bacillota</taxon>
        <taxon>Bacilli</taxon>
        <taxon>Bacillales</taxon>
        <taxon>Bacillaceae</taxon>
        <taxon>Lentibacillus</taxon>
    </lineage>
</organism>
<name>A0A917PY81_9BACI</name>
<keyword evidence="2" id="KW-1185">Reference proteome</keyword>
<reference evidence="1" key="1">
    <citation type="journal article" date="2014" name="Int. J. Syst. Evol. Microbiol.">
        <title>Complete genome sequence of Corynebacterium casei LMG S-19264T (=DSM 44701T), isolated from a smear-ripened cheese.</title>
        <authorList>
            <consortium name="US DOE Joint Genome Institute (JGI-PGF)"/>
            <person name="Walter F."/>
            <person name="Albersmeier A."/>
            <person name="Kalinowski J."/>
            <person name="Ruckert C."/>
        </authorList>
    </citation>
    <scope>NUCLEOTIDE SEQUENCE</scope>
    <source>
        <strain evidence="1">JCM 12580</strain>
    </source>
</reference>
<reference evidence="1" key="2">
    <citation type="submission" date="2020-09" db="EMBL/GenBank/DDBJ databases">
        <authorList>
            <person name="Sun Q."/>
            <person name="Ohkuma M."/>
        </authorList>
    </citation>
    <scope>NUCLEOTIDE SEQUENCE</scope>
    <source>
        <strain evidence="1">JCM 12580</strain>
    </source>
</reference>
<protein>
    <submittedName>
        <fullName evidence="1">Uncharacterized protein</fullName>
    </submittedName>
</protein>
<evidence type="ECO:0000313" key="2">
    <source>
        <dbReference type="Proteomes" id="UP000658382"/>
    </source>
</evidence>
<dbReference type="Proteomes" id="UP000658382">
    <property type="component" value="Unassembled WGS sequence"/>
</dbReference>
<sequence>MADLAIVEASESKQIVTSFSGDKFECCSVTCTTCITDKILEQGLYILERVFSKVDYMEGVTGNMSFDSFT</sequence>
<dbReference type="EMBL" id="BMNQ01000029">
    <property type="protein sequence ID" value="GGJ98434.1"/>
    <property type="molecule type" value="Genomic_DNA"/>
</dbReference>
<comment type="caution">
    <text evidence="1">The sequence shown here is derived from an EMBL/GenBank/DDBJ whole genome shotgun (WGS) entry which is preliminary data.</text>
</comment>
<evidence type="ECO:0000313" key="1">
    <source>
        <dbReference type="EMBL" id="GGJ98434.1"/>
    </source>
</evidence>
<accession>A0A917PY81</accession>
<proteinExistence type="predicted"/>
<gene>
    <name evidence="1" type="ORF">GCM10007063_20960</name>
</gene>